<evidence type="ECO:0000313" key="8">
    <source>
        <dbReference type="EMBL" id="KOO31336.1"/>
    </source>
</evidence>
<feature type="transmembrane region" description="Helical" evidence="7">
    <location>
        <begin position="167"/>
        <end position="185"/>
    </location>
</feature>
<dbReference type="Gene3D" id="1.20.1080.10">
    <property type="entry name" value="Glycerol uptake facilitator protein"/>
    <property type="match status" value="1"/>
</dbReference>
<organism evidence="8 9">
    <name type="scientific">Chrysochromulina tobinii</name>
    <dbReference type="NCBI Taxonomy" id="1460289"/>
    <lineage>
        <taxon>Eukaryota</taxon>
        <taxon>Haptista</taxon>
        <taxon>Haptophyta</taxon>
        <taxon>Prymnesiophyceae</taxon>
        <taxon>Prymnesiales</taxon>
        <taxon>Chrysochromulinaceae</taxon>
        <taxon>Chrysochromulina</taxon>
    </lineage>
</organism>
<keyword evidence="9" id="KW-1185">Reference proteome</keyword>
<evidence type="ECO:0000256" key="7">
    <source>
        <dbReference type="SAM" id="Phobius"/>
    </source>
</evidence>
<feature type="transmembrane region" description="Helical" evidence="7">
    <location>
        <begin position="104"/>
        <end position="122"/>
    </location>
</feature>
<evidence type="ECO:0000256" key="1">
    <source>
        <dbReference type="ARBA" id="ARBA00004141"/>
    </source>
</evidence>
<dbReference type="OrthoDB" id="3222at2759"/>
<dbReference type="InterPro" id="IPR023271">
    <property type="entry name" value="Aquaporin-like"/>
</dbReference>
<feature type="transmembrane region" description="Helical" evidence="7">
    <location>
        <begin position="137"/>
        <end position="155"/>
    </location>
</feature>
<feature type="transmembrane region" description="Helical" evidence="7">
    <location>
        <begin position="6"/>
        <end position="28"/>
    </location>
</feature>
<keyword evidence="2 5" id="KW-0812">Transmembrane</keyword>
<feature type="region of interest" description="Disordered" evidence="6">
    <location>
        <begin position="241"/>
        <end position="272"/>
    </location>
</feature>
<comment type="subcellular location">
    <subcellularLocation>
        <location evidence="1">Membrane</location>
        <topology evidence="1">Multi-pass membrane protein</topology>
    </subcellularLocation>
</comment>
<comment type="caution">
    <text evidence="8">The sequence shown here is derived from an EMBL/GenBank/DDBJ whole genome shotgun (WGS) entry which is preliminary data.</text>
</comment>
<keyword evidence="3 7" id="KW-1133">Transmembrane helix</keyword>
<feature type="compositionally biased region" description="Low complexity" evidence="6">
    <location>
        <begin position="255"/>
        <end position="265"/>
    </location>
</feature>
<dbReference type="EMBL" id="JWZX01002036">
    <property type="protein sequence ID" value="KOO31336.1"/>
    <property type="molecule type" value="Genomic_DNA"/>
</dbReference>
<comment type="similarity">
    <text evidence="5">Belongs to the MIP/aquaporin (TC 1.A.8) family.</text>
</comment>
<proteinExistence type="inferred from homology"/>
<dbReference type="Pfam" id="PF00230">
    <property type="entry name" value="MIP"/>
    <property type="match status" value="1"/>
</dbReference>
<dbReference type="SUPFAM" id="SSF81338">
    <property type="entry name" value="Aquaporin-like"/>
    <property type="match status" value="1"/>
</dbReference>
<dbReference type="GO" id="GO:0016020">
    <property type="term" value="C:membrane"/>
    <property type="evidence" value="ECO:0007669"/>
    <property type="project" value="UniProtKB-SubCell"/>
</dbReference>
<feature type="transmembrane region" description="Helical" evidence="7">
    <location>
        <begin position="205"/>
        <end position="227"/>
    </location>
</feature>
<gene>
    <name evidence="8" type="ORF">Ctob_005495</name>
</gene>
<feature type="transmembrane region" description="Helical" evidence="7">
    <location>
        <begin position="40"/>
        <end position="59"/>
    </location>
</feature>
<protein>
    <submittedName>
        <fullName evidence="8">Uncharacterized protein</fullName>
    </submittedName>
</protein>
<evidence type="ECO:0000256" key="4">
    <source>
        <dbReference type="ARBA" id="ARBA00023136"/>
    </source>
</evidence>
<evidence type="ECO:0000256" key="5">
    <source>
        <dbReference type="RuleBase" id="RU000477"/>
    </source>
</evidence>
<accession>A0A0M0JXE6</accession>
<evidence type="ECO:0000256" key="3">
    <source>
        <dbReference type="ARBA" id="ARBA00022989"/>
    </source>
</evidence>
<evidence type="ECO:0000313" key="9">
    <source>
        <dbReference type="Proteomes" id="UP000037460"/>
    </source>
</evidence>
<keyword evidence="5" id="KW-0813">Transport</keyword>
<dbReference type="PRINTS" id="PR00783">
    <property type="entry name" value="MINTRINSICP"/>
</dbReference>
<name>A0A0M0JXE6_9EUKA</name>
<reference evidence="9" key="1">
    <citation type="journal article" date="2015" name="PLoS Genet.">
        <title>Genome Sequence and Transcriptome Analyses of Chrysochromulina tobin: Metabolic Tools for Enhanced Algal Fitness in the Prominent Order Prymnesiales (Haptophyceae).</title>
        <authorList>
            <person name="Hovde B.T."/>
            <person name="Deodato C.R."/>
            <person name="Hunsperger H.M."/>
            <person name="Ryken S.A."/>
            <person name="Yost W."/>
            <person name="Jha R.K."/>
            <person name="Patterson J."/>
            <person name="Monnat R.J. Jr."/>
            <person name="Barlow S.B."/>
            <person name="Starkenburg S.R."/>
            <person name="Cattolico R.A."/>
        </authorList>
    </citation>
    <scope>NUCLEOTIDE SEQUENCE</scope>
    <source>
        <strain evidence="9">CCMP291</strain>
    </source>
</reference>
<dbReference type="GO" id="GO:0015267">
    <property type="term" value="F:channel activity"/>
    <property type="evidence" value="ECO:0007669"/>
    <property type="project" value="InterPro"/>
</dbReference>
<sequence length="272" mass="28958">MDGPTAVAIGFGWLLPAVLFSSSTLRAAALSSPLKLQHEFFGKILFTILLTLVQKFFGFNAMLTLLGLLIMLYAFPSGAHLNPIISLSAYLCGNITFNTMVLKMLTQVAGALASAVVLPVMIDIPPPQQETDLDINAFLLACKIELIASTINVNLTEIICARFSMRPASVLVVGLVIMLIVQTGANMDPSGAITNYILYGTKLSPKHFLCQFGLASFLGSALGAIAARSYLHGFDGFKGPPSTDAPPMQAETPTKKGVVYSSPSKSKSKKVD</sequence>
<dbReference type="Proteomes" id="UP000037460">
    <property type="component" value="Unassembled WGS sequence"/>
</dbReference>
<evidence type="ECO:0000256" key="2">
    <source>
        <dbReference type="ARBA" id="ARBA00022692"/>
    </source>
</evidence>
<keyword evidence="4 7" id="KW-0472">Membrane</keyword>
<dbReference type="AlphaFoldDB" id="A0A0M0JXE6"/>
<evidence type="ECO:0000256" key="6">
    <source>
        <dbReference type="SAM" id="MobiDB-lite"/>
    </source>
</evidence>
<dbReference type="InterPro" id="IPR000425">
    <property type="entry name" value="MIP"/>
</dbReference>